<name>A0A2T7PW16_POMCA</name>
<organism evidence="4 5">
    <name type="scientific">Pomacea canaliculata</name>
    <name type="common">Golden apple snail</name>
    <dbReference type="NCBI Taxonomy" id="400727"/>
    <lineage>
        <taxon>Eukaryota</taxon>
        <taxon>Metazoa</taxon>
        <taxon>Spiralia</taxon>
        <taxon>Lophotrochozoa</taxon>
        <taxon>Mollusca</taxon>
        <taxon>Gastropoda</taxon>
        <taxon>Caenogastropoda</taxon>
        <taxon>Architaenioglossa</taxon>
        <taxon>Ampullarioidea</taxon>
        <taxon>Ampullariidae</taxon>
        <taxon>Pomacea</taxon>
    </lineage>
</organism>
<evidence type="ECO:0000313" key="4">
    <source>
        <dbReference type="EMBL" id="PVD37609.1"/>
    </source>
</evidence>
<keyword evidence="2" id="KW-0325">Glycoprotein</keyword>
<evidence type="ECO:0000256" key="2">
    <source>
        <dbReference type="ARBA" id="ARBA00023180"/>
    </source>
</evidence>
<comment type="caution">
    <text evidence="4">The sequence shown here is derived from an EMBL/GenBank/DDBJ whole genome shotgun (WGS) entry which is preliminary data.</text>
</comment>
<feature type="signal peptide" evidence="3">
    <location>
        <begin position="1"/>
        <end position="23"/>
    </location>
</feature>
<keyword evidence="1 3" id="KW-0732">Signal</keyword>
<evidence type="ECO:0000313" key="5">
    <source>
        <dbReference type="Proteomes" id="UP000245119"/>
    </source>
</evidence>
<feature type="chain" id="PRO_5015688005" description="Protein sleepless" evidence="3">
    <location>
        <begin position="24"/>
        <end position="89"/>
    </location>
</feature>
<dbReference type="AlphaFoldDB" id="A0A2T7PW16"/>
<protein>
    <recommendedName>
        <fullName evidence="6">Protein sleepless</fullName>
    </recommendedName>
</protein>
<dbReference type="GO" id="GO:0030431">
    <property type="term" value="P:sleep"/>
    <property type="evidence" value="ECO:0007669"/>
    <property type="project" value="InterPro"/>
</dbReference>
<dbReference type="InterPro" id="IPR031424">
    <property type="entry name" value="QVR-like"/>
</dbReference>
<dbReference type="GO" id="GO:0032222">
    <property type="term" value="P:regulation of synaptic transmission, cholinergic"/>
    <property type="evidence" value="ECO:0007669"/>
    <property type="project" value="InterPro"/>
</dbReference>
<proteinExistence type="predicted"/>
<evidence type="ECO:0000256" key="3">
    <source>
        <dbReference type="SAM" id="SignalP"/>
    </source>
</evidence>
<keyword evidence="5" id="KW-1185">Reference proteome</keyword>
<evidence type="ECO:0000256" key="1">
    <source>
        <dbReference type="ARBA" id="ARBA00022729"/>
    </source>
</evidence>
<sequence length="89" mass="9738">MMATGRLLVVLLGAVSFSTLGLAIQCYQCDSNEDVTCPADDRFDTTINAVVDCNSFEANIPGQFCMKIYQESPGCKADFIIVQTMKFLV</sequence>
<dbReference type="Proteomes" id="UP000245119">
    <property type="component" value="Linkage Group LG1"/>
</dbReference>
<dbReference type="Pfam" id="PF17064">
    <property type="entry name" value="QVR"/>
    <property type="match status" value="1"/>
</dbReference>
<dbReference type="EMBL" id="PZQS01000001">
    <property type="protein sequence ID" value="PVD37609.1"/>
    <property type="molecule type" value="Genomic_DNA"/>
</dbReference>
<reference evidence="4 5" key="1">
    <citation type="submission" date="2018-04" db="EMBL/GenBank/DDBJ databases">
        <title>The genome of golden apple snail Pomacea canaliculata provides insight into stress tolerance and invasive adaptation.</title>
        <authorList>
            <person name="Liu C."/>
            <person name="Liu B."/>
            <person name="Ren Y."/>
            <person name="Zhang Y."/>
            <person name="Wang H."/>
            <person name="Li S."/>
            <person name="Jiang F."/>
            <person name="Yin L."/>
            <person name="Zhang G."/>
            <person name="Qian W."/>
            <person name="Fan W."/>
        </authorList>
    </citation>
    <scope>NUCLEOTIDE SEQUENCE [LARGE SCALE GENOMIC DNA]</scope>
    <source>
        <strain evidence="4">SZHN2017</strain>
        <tissue evidence="4">Muscle</tissue>
    </source>
</reference>
<evidence type="ECO:0008006" key="6">
    <source>
        <dbReference type="Google" id="ProtNLM"/>
    </source>
</evidence>
<accession>A0A2T7PW16</accession>
<dbReference type="OrthoDB" id="10046582at2759"/>
<dbReference type="STRING" id="400727.A0A2T7PW16"/>
<gene>
    <name evidence="4" type="ORF">C0Q70_00205</name>
</gene>